<dbReference type="Proteomes" id="UP000784294">
    <property type="component" value="Unassembled WGS sequence"/>
</dbReference>
<dbReference type="OrthoDB" id="63989at2759"/>
<dbReference type="GO" id="GO:0004540">
    <property type="term" value="F:RNA nuclease activity"/>
    <property type="evidence" value="ECO:0007669"/>
    <property type="project" value="InterPro"/>
</dbReference>
<sequence length="155" mass="17910">MIDLLRAIRNKRNHIWSLPIALKRRFGGSAAGMAKFWTARFPCLLPILYELGARHLSGLPDFVYFAIHSPPLKLLAAEAPIQTVDTTSSTTDQTTRMPVWVCRRNSCARLMRELLTATHKRKNEQNELERRVCNPINRVAYVYQELRVEFSPQFI</sequence>
<dbReference type="Gene3D" id="1.20.1440.180">
    <property type="entry name" value="KEN domain"/>
    <property type="match status" value="1"/>
</dbReference>
<comment type="caution">
    <text evidence="4">The sequence shown here is derived from an EMBL/GenBank/DDBJ whole genome shotgun (WGS) entry which is preliminary data.</text>
</comment>
<feature type="domain" description="KEN" evidence="3">
    <location>
        <begin position="1"/>
        <end position="68"/>
    </location>
</feature>
<dbReference type="PROSITE" id="PS51392">
    <property type="entry name" value="KEN"/>
    <property type="match status" value="1"/>
</dbReference>
<proteinExistence type="predicted"/>
<evidence type="ECO:0000256" key="2">
    <source>
        <dbReference type="ARBA" id="ARBA00022840"/>
    </source>
</evidence>
<dbReference type="GO" id="GO:0005524">
    <property type="term" value="F:ATP binding"/>
    <property type="evidence" value="ECO:0007669"/>
    <property type="project" value="UniProtKB-KW"/>
</dbReference>
<reference evidence="4" key="1">
    <citation type="submission" date="2018-11" db="EMBL/GenBank/DDBJ databases">
        <authorList>
            <consortium name="Pathogen Informatics"/>
        </authorList>
    </citation>
    <scope>NUCLEOTIDE SEQUENCE</scope>
</reference>
<dbReference type="InterPro" id="IPR038357">
    <property type="entry name" value="KEN_sf"/>
</dbReference>
<protein>
    <recommendedName>
        <fullName evidence="3">KEN domain-containing protein</fullName>
    </recommendedName>
</protein>
<evidence type="ECO:0000313" key="5">
    <source>
        <dbReference type="Proteomes" id="UP000784294"/>
    </source>
</evidence>
<name>A0A3S5CS15_9PLAT</name>
<dbReference type="AlphaFoldDB" id="A0A3S5CS15"/>
<evidence type="ECO:0000259" key="3">
    <source>
        <dbReference type="PROSITE" id="PS51392"/>
    </source>
</evidence>
<keyword evidence="2" id="KW-0067">ATP-binding</keyword>
<evidence type="ECO:0000313" key="4">
    <source>
        <dbReference type="EMBL" id="VEL43392.1"/>
    </source>
</evidence>
<dbReference type="Pfam" id="PF06479">
    <property type="entry name" value="Ribonuc_2-5A"/>
    <property type="match status" value="1"/>
</dbReference>
<keyword evidence="1" id="KW-0547">Nucleotide-binding</keyword>
<dbReference type="InterPro" id="IPR010513">
    <property type="entry name" value="KEN_dom"/>
</dbReference>
<dbReference type="GO" id="GO:0006397">
    <property type="term" value="P:mRNA processing"/>
    <property type="evidence" value="ECO:0007669"/>
    <property type="project" value="InterPro"/>
</dbReference>
<organism evidence="4 5">
    <name type="scientific">Protopolystoma xenopodis</name>
    <dbReference type="NCBI Taxonomy" id="117903"/>
    <lineage>
        <taxon>Eukaryota</taxon>
        <taxon>Metazoa</taxon>
        <taxon>Spiralia</taxon>
        <taxon>Lophotrochozoa</taxon>
        <taxon>Platyhelminthes</taxon>
        <taxon>Monogenea</taxon>
        <taxon>Polyopisthocotylea</taxon>
        <taxon>Polystomatidea</taxon>
        <taxon>Polystomatidae</taxon>
        <taxon>Protopolystoma</taxon>
    </lineage>
</organism>
<evidence type="ECO:0000256" key="1">
    <source>
        <dbReference type="ARBA" id="ARBA00022741"/>
    </source>
</evidence>
<gene>
    <name evidence="4" type="ORF">PXEA_LOCUS36832</name>
</gene>
<keyword evidence="5" id="KW-1185">Reference proteome</keyword>
<accession>A0A3S5CS15</accession>
<dbReference type="EMBL" id="CAAALY010281007">
    <property type="protein sequence ID" value="VEL43392.1"/>
    <property type="molecule type" value="Genomic_DNA"/>
</dbReference>